<evidence type="ECO:0000313" key="4">
    <source>
        <dbReference type="Proteomes" id="UP000242755"/>
    </source>
</evidence>
<dbReference type="EMBL" id="LQQC01000005">
    <property type="protein sequence ID" value="KXZ59208.1"/>
    <property type="molecule type" value="Genomic_DNA"/>
</dbReference>
<reference evidence="2 5" key="1">
    <citation type="submission" date="2016-01" db="EMBL/GenBank/DDBJ databases">
        <title>Use of Whole Genome Sequencing to ascertain that Brevibacterium massiliense (Roux, Raoult 2009) is a later heterotypic synonym of Brevibacterium ravenspurgense (Mages 2008).</title>
        <authorList>
            <person name="Bernier A.-M."/>
            <person name="Burdz T."/>
            <person name="Huynh C."/>
            <person name="Pachecho A.L."/>
            <person name="Wiebe D."/>
            <person name="Bonner C."/>
            <person name="Bernard K."/>
        </authorList>
    </citation>
    <scope>NUCLEOTIDE SEQUENCE [LARGE SCALE GENOMIC DNA]</scope>
    <source>
        <strain evidence="2 5">CCUG56047</strain>
    </source>
</reference>
<proteinExistence type="predicted"/>
<dbReference type="EMBL" id="PKGO01000006">
    <property type="protein sequence ID" value="PKY70153.1"/>
    <property type="molecule type" value="Genomic_DNA"/>
</dbReference>
<accession>A0A150HBM5</accession>
<keyword evidence="1" id="KW-1133">Transmembrane helix</keyword>
<evidence type="ECO:0000313" key="2">
    <source>
        <dbReference type="EMBL" id="KXZ59208.1"/>
    </source>
</evidence>
<reference evidence="3 4" key="2">
    <citation type="submission" date="2017-12" db="EMBL/GenBank/DDBJ databases">
        <title>Phylogenetic diversity of female urinary microbiome.</title>
        <authorList>
            <person name="Thomas-White K."/>
            <person name="Wolfe A.J."/>
        </authorList>
    </citation>
    <scope>NUCLEOTIDE SEQUENCE [LARGE SCALE GENOMIC DNA]</scope>
    <source>
        <strain evidence="3 4">UMB0426</strain>
    </source>
</reference>
<evidence type="ECO:0000256" key="1">
    <source>
        <dbReference type="SAM" id="Phobius"/>
    </source>
</evidence>
<dbReference type="PATRIC" id="fig|479117.4.peg.455"/>
<gene>
    <name evidence="2" type="ORF">Bravens_00455</name>
    <name evidence="3" type="ORF">CYJ40_07175</name>
</gene>
<name>A0A150HBM5_9MICO</name>
<protein>
    <submittedName>
        <fullName evidence="2">Uncharacterized protein</fullName>
    </submittedName>
</protein>
<organism evidence="2 5">
    <name type="scientific">Brevibacterium ravenspurgense</name>
    <dbReference type="NCBI Taxonomy" id="479117"/>
    <lineage>
        <taxon>Bacteria</taxon>
        <taxon>Bacillati</taxon>
        <taxon>Actinomycetota</taxon>
        <taxon>Actinomycetes</taxon>
        <taxon>Micrococcales</taxon>
        <taxon>Brevibacteriaceae</taxon>
        <taxon>Brevibacterium</taxon>
    </lineage>
</organism>
<keyword evidence="1" id="KW-0812">Transmembrane</keyword>
<dbReference type="Proteomes" id="UP000242755">
    <property type="component" value="Unassembled WGS sequence"/>
</dbReference>
<evidence type="ECO:0000313" key="5">
    <source>
        <dbReference type="Proteomes" id="UP000243589"/>
    </source>
</evidence>
<sequence length="91" mass="9901">MGDVSWSPGRIAHFAFGILSTRLTLKPHKAPSFVTIAGHYPANYVTWFMKKDPAMAKLGLKLPAPIKVLIIGFIMMLALRSSPKPSGFCAS</sequence>
<evidence type="ECO:0000313" key="3">
    <source>
        <dbReference type="EMBL" id="PKY70153.1"/>
    </source>
</evidence>
<comment type="caution">
    <text evidence="2">The sequence shown here is derived from an EMBL/GenBank/DDBJ whole genome shotgun (WGS) entry which is preliminary data.</text>
</comment>
<feature type="transmembrane region" description="Helical" evidence="1">
    <location>
        <begin position="58"/>
        <end position="78"/>
    </location>
</feature>
<keyword evidence="1" id="KW-0472">Membrane</keyword>
<dbReference type="Proteomes" id="UP000243589">
    <property type="component" value="Unassembled WGS sequence"/>
</dbReference>
<keyword evidence="5" id="KW-1185">Reference proteome</keyword>
<dbReference type="AlphaFoldDB" id="A0A150HBM5"/>
<dbReference type="RefSeq" id="WP_145990155.1">
    <property type="nucleotide sequence ID" value="NZ_LQQC01000005.1"/>
</dbReference>